<sequence length="120" mass="14436">MLTNSNVRYKIPSHVFSFQGLRKLKLDRYFFNPPLEFEGILSLEVLILKYKFLFYSCINLHNFNILAAKLQILSFVFCGDALWLLQLLNTLFLLYLPYYPYYAWYIFQNSHNIFLTSQRN</sequence>
<reference evidence="2 3" key="1">
    <citation type="journal article" date="2017" name="Nat. Commun.">
        <title>Genome assembly with in vitro proximity ligation data and whole-genome triplication in lettuce.</title>
        <authorList>
            <person name="Reyes-Chin-Wo S."/>
            <person name="Wang Z."/>
            <person name="Yang X."/>
            <person name="Kozik A."/>
            <person name="Arikit S."/>
            <person name="Song C."/>
            <person name="Xia L."/>
            <person name="Froenicke L."/>
            <person name="Lavelle D.O."/>
            <person name="Truco M.J."/>
            <person name="Xia R."/>
            <person name="Zhu S."/>
            <person name="Xu C."/>
            <person name="Xu H."/>
            <person name="Xu X."/>
            <person name="Cox K."/>
            <person name="Korf I."/>
            <person name="Meyers B.C."/>
            <person name="Michelmore R.W."/>
        </authorList>
    </citation>
    <scope>NUCLEOTIDE SEQUENCE [LARGE SCALE GENOMIC DNA]</scope>
    <source>
        <strain evidence="3">cv. Salinas</strain>
        <tissue evidence="2">Seedlings</tissue>
    </source>
</reference>
<name>A0A9R1XV99_LACSA</name>
<accession>A0A9R1XV99</accession>
<keyword evidence="3" id="KW-1185">Reference proteome</keyword>
<dbReference type="AlphaFoldDB" id="A0A9R1XV99"/>
<dbReference type="Proteomes" id="UP000235145">
    <property type="component" value="Unassembled WGS sequence"/>
</dbReference>
<feature type="transmembrane region" description="Helical" evidence="1">
    <location>
        <begin position="72"/>
        <end position="96"/>
    </location>
</feature>
<proteinExistence type="predicted"/>
<keyword evidence="1" id="KW-1133">Transmembrane helix</keyword>
<comment type="caution">
    <text evidence="2">The sequence shown here is derived from an EMBL/GenBank/DDBJ whole genome shotgun (WGS) entry which is preliminary data.</text>
</comment>
<keyword evidence="1" id="KW-0812">Transmembrane</keyword>
<gene>
    <name evidence="2" type="ORF">LSAT_V11C100032400</name>
</gene>
<organism evidence="2 3">
    <name type="scientific">Lactuca sativa</name>
    <name type="common">Garden lettuce</name>
    <dbReference type="NCBI Taxonomy" id="4236"/>
    <lineage>
        <taxon>Eukaryota</taxon>
        <taxon>Viridiplantae</taxon>
        <taxon>Streptophyta</taxon>
        <taxon>Embryophyta</taxon>
        <taxon>Tracheophyta</taxon>
        <taxon>Spermatophyta</taxon>
        <taxon>Magnoliopsida</taxon>
        <taxon>eudicotyledons</taxon>
        <taxon>Gunneridae</taxon>
        <taxon>Pentapetalae</taxon>
        <taxon>asterids</taxon>
        <taxon>campanulids</taxon>
        <taxon>Asterales</taxon>
        <taxon>Asteraceae</taxon>
        <taxon>Cichorioideae</taxon>
        <taxon>Cichorieae</taxon>
        <taxon>Lactucinae</taxon>
        <taxon>Lactuca</taxon>
    </lineage>
</organism>
<dbReference type="EMBL" id="NBSK02000001">
    <property type="protein sequence ID" value="KAJ0227166.1"/>
    <property type="molecule type" value="Genomic_DNA"/>
</dbReference>
<evidence type="ECO:0000256" key="1">
    <source>
        <dbReference type="SAM" id="Phobius"/>
    </source>
</evidence>
<keyword evidence="1" id="KW-0472">Membrane</keyword>
<protein>
    <submittedName>
        <fullName evidence="2">Uncharacterized protein</fullName>
    </submittedName>
</protein>
<evidence type="ECO:0000313" key="3">
    <source>
        <dbReference type="Proteomes" id="UP000235145"/>
    </source>
</evidence>
<evidence type="ECO:0000313" key="2">
    <source>
        <dbReference type="EMBL" id="KAJ0227166.1"/>
    </source>
</evidence>